<dbReference type="EMBL" id="CP063356">
    <property type="protein sequence ID" value="QOY35778.1"/>
    <property type="molecule type" value="Genomic_DNA"/>
</dbReference>
<reference evidence="4" key="4">
    <citation type="submission" date="2020-10" db="EMBL/GenBank/DDBJ databases">
        <authorList>
            <person name="Bassil N.M."/>
            <person name="Lloyd J.R."/>
        </authorList>
    </citation>
    <scope>NUCLEOTIDE SEQUENCE</scope>
    <source>
        <strain evidence="4">NB2006</strain>
    </source>
</reference>
<dbReference type="KEGG" id="aia:AWH56_024500"/>
<evidence type="ECO:0000313" key="6">
    <source>
        <dbReference type="EMBL" id="QOY36281.1"/>
    </source>
</evidence>
<feature type="domain" description="Transposase IS116/IS110/IS902 C-terminal" evidence="2">
    <location>
        <begin position="255"/>
        <end position="342"/>
    </location>
</feature>
<dbReference type="KEGG" id="aia:AWH56_000855"/>
<dbReference type="EMBL" id="LQXD01000035">
    <property type="protein sequence ID" value="OIJ22680.1"/>
    <property type="molecule type" value="Genomic_DNA"/>
</dbReference>
<sequence>MLKIVYPICCGIDVHKKFVVATIGKTNKSGVTEYQTKQFSTFTEDLHRLLDWLKSQSCKHVCMESTGKYWHPVFNILEHDCDVVVANPKYVKGIRGKKTDKKDSIWLCDLHKHGLVPGSFIPPLLIRQVRDLMRYRFKLINFKSSEKNRVQNSLTVSNIMISSVVSDTFGASSMRIINHILDHPDDMDFDVSSMLHGKMKHKTDTIVKSIQGHLTEPQADKMRVCLDHIDSIEKHIADIESVVLKLVQPYMPQIQLILSLPSIKDIFTAISILGEIGIDMSVFVSDKHLCSWAGLTPQNNESAGKKKSVRVSRAGVYIKPLLVQCANAAIKSKKCPYFKIRYDQIKKRRGHKKAIIAIAHKLLICIYHILSKNEPFNEELYNTEIKPKTTYAPQITEEMALRYLKTLGYQIPDKLTHV</sequence>
<protein>
    <submittedName>
        <fullName evidence="3">IS110 family transposase</fullName>
    </submittedName>
</protein>
<evidence type="ECO:0000313" key="5">
    <source>
        <dbReference type="EMBL" id="QOY35778.1"/>
    </source>
</evidence>
<dbReference type="Pfam" id="PF02371">
    <property type="entry name" value="Transposase_20"/>
    <property type="match status" value="1"/>
</dbReference>
<dbReference type="GO" id="GO:0004803">
    <property type="term" value="F:transposase activity"/>
    <property type="evidence" value="ECO:0007669"/>
    <property type="project" value="InterPro"/>
</dbReference>
<dbReference type="EMBL" id="CP063356">
    <property type="protein sequence ID" value="QOY35071.1"/>
    <property type="molecule type" value="Genomic_DNA"/>
</dbReference>
<reference evidence="4 7" key="2">
    <citation type="journal article" date="2017" name="Genome Announc.">
        <title>Draft Genome Sequences of Four Alkaliphilic Bacteria Belonging to the Anaerobacillus Genus.</title>
        <authorList>
            <person name="Bassil N.M."/>
            <person name="Lloyd J.R."/>
        </authorList>
    </citation>
    <scope>NUCLEOTIDE SEQUENCE [LARGE SCALE GENOMIC DNA]</scope>
    <source>
        <strain evidence="4 7">NB2006</strain>
    </source>
</reference>
<dbReference type="GO" id="GO:0003677">
    <property type="term" value="F:DNA binding"/>
    <property type="evidence" value="ECO:0007669"/>
    <property type="project" value="InterPro"/>
</dbReference>
<reference evidence="4 7" key="3">
    <citation type="journal article" date="2019" name="Int. J. Syst. Evol. Microbiol.">
        <title>Anaerobacillus isosaccharinicus sp. nov., an alkaliphilic bacterium which degrades isosaccharinic acid.</title>
        <authorList>
            <person name="Bassil N.M."/>
            <person name="Lloyd J.R."/>
        </authorList>
    </citation>
    <scope>NUCLEOTIDE SEQUENCE [LARGE SCALE GENOMIC DNA]</scope>
    <source>
        <strain evidence="4 7">NB2006</strain>
    </source>
</reference>
<dbReference type="PANTHER" id="PTHR33055">
    <property type="entry name" value="TRANSPOSASE FOR INSERTION SEQUENCE ELEMENT IS1111A"/>
    <property type="match status" value="1"/>
</dbReference>
<dbReference type="KEGG" id="aia:AWH56_020555"/>
<organism evidence="3 7">
    <name type="scientific">Anaerobacillus isosaccharinicus</name>
    <dbReference type="NCBI Taxonomy" id="1532552"/>
    <lineage>
        <taxon>Bacteria</taxon>
        <taxon>Bacillati</taxon>
        <taxon>Bacillota</taxon>
        <taxon>Bacilli</taxon>
        <taxon>Bacillales</taxon>
        <taxon>Bacillaceae</taxon>
        <taxon>Anaerobacillus</taxon>
    </lineage>
</organism>
<dbReference type="Proteomes" id="UP000180175">
    <property type="component" value="Chromosome"/>
</dbReference>
<feature type="domain" description="Transposase IS110-like N-terminal" evidence="1">
    <location>
        <begin position="10"/>
        <end position="155"/>
    </location>
</feature>
<dbReference type="InterPro" id="IPR003346">
    <property type="entry name" value="Transposase_20"/>
</dbReference>
<accession>A0A1S2MDK8</accession>
<evidence type="ECO:0000259" key="2">
    <source>
        <dbReference type="Pfam" id="PF02371"/>
    </source>
</evidence>
<dbReference type="Pfam" id="PF01548">
    <property type="entry name" value="DEDD_Tnp_IS110"/>
    <property type="match status" value="1"/>
</dbReference>
<dbReference type="AlphaFoldDB" id="A0A1S2MDK8"/>
<dbReference type="InterPro" id="IPR047650">
    <property type="entry name" value="Transpos_IS110"/>
</dbReference>
<dbReference type="RefSeq" id="WP_071316069.1">
    <property type="nucleotide sequence ID" value="NZ_CP063356.2"/>
</dbReference>
<evidence type="ECO:0000313" key="3">
    <source>
        <dbReference type="EMBL" id="OIJ22680.1"/>
    </source>
</evidence>
<dbReference type="NCBIfam" id="NF033542">
    <property type="entry name" value="transpos_IS110"/>
    <property type="match status" value="1"/>
</dbReference>
<evidence type="ECO:0000259" key="1">
    <source>
        <dbReference type="Pfam" id="PF01548"/>
    </source>
</evidence>
<dbReference type="EMBL" id="CP063356">
    <property type="protein sequence ID" value="QOY36281.1"/>
    <property type="molecule type" value="Genomic_DNA"/>
</dbReference>
<reference evidence="3 7" key="1">
    <citation type="submission" date="2016-10" db="EMBL/GenBank/DDBJ databases">
        <title>Draft genome sequences of four alkaliphilic bacteria belonging to the Anaerobacillus genus.</title>
        <authorList>
            <person name="Bassil N.M."/>
            <person name="Lloyd J.R."/>
        </authorList>
    </citation>
    <scope>NUCLEOTIDE SEQUENCE [LARGE SCALE GENOMIC DNA]</scope>
    <source>
        <strain evidence="3 7">NB2006</strain>
    </source>
</reference>
<proteinExistence type="predicted"/>
<keyword evidence="7" id="KW-1185">Reference proteome</keyword>
<dbReference type="OrthoDB" id="9815354at2"/>
<dbReference type="GO" id="GO:0006313">
    <property type="term" value="P:DNA transposition"/>
    <property type="evidence" value="ECO:0007669"/>
    <property type="project" value="InterPro"/>
</dbReference>
<dbReference type="PANTHER" id="PTHR33055:SF13">
    <property type="entry name" value="TRANSPOSASE"/>
    <property type="match status" value="1"/>
</dbReference>
<name>A0A1S2MDK8_9BACI</name>
<evidence type="ECO:0000313" key="4">
    <source>
        <dbReference type="EMBL" id="QOY35071.1"/>
    </source>
</evidence>
<dbReference type="InterPro" id="IPR002525">
    <property type="entry name" value="Transp_IS110-like_N"/>
</dbReference>
<gene>
    <name evidence="6" type="ORF">AWH56_000855</name>
    <name evidence="4" type="ORF">AWH56_020555</name>
    <name evidence="5" type="ORF">AWH56_024500</name>
    <name evidence="3" type="ORF">AWH56_04950</name>
</gene>
<evidence type="ECO:0000313" key="7">
    <source>
        <dbReference type="Proteomes" id="UP000180175"/>
    </source>
</evidence>